<feature type="transmembrane region" description="Helical" evidence="1">
    <location>
        <begin position="42"/>
        <end position="65"/>
    </location>
</feature>
<keyword evidence="1" id="KW-0812">Transmembrane</keyword>
<feature type="transmembrane region" description="Helical" evidence="1">
    <location>
        <begin position="12"/>
        <end position="30"/>
    </location>
</feature>
<gene>
    <name evidence="2" type="ORF">NDM98_04915</name>
</gene>
<keyword evidence="1" id="KW-0472">Membrane</keyword>
<sequence length="174" mass="20779">MKKKIEKRLCYLYSGETASIICFLIVFYFFNLTYPQFQLSILSSFIVSFFLLLFILGQGSVYWFIKWRRLKQMGTADIPNKLLLYLKITKKVNLFILMFIPVLFVIDYQVRSLDVSLIGLLISIFVYLFAVLEYINYFHVQLSYDNKSDLLWLLRTKKLKRACLSKEFERINLK</sequence>
<comment type="caution">
    <text evidence="2">The sequence shown here is derived from an EMBL/GenBank/DDBJ whole genome shotgun (WGS) entry which is preliminary data.</text>
</comment>
<accession>A0ABT0XGS9</accession>
<organism evidence="2 3">
    <name type="scientific">Alkalicoccobacillus plakortidis</name>
    <dbReference type="NCBI Taxonomy" id="444060"/>
    <lineage>
        <taxon>Bacteria</taxon>
        <taxon>Bacillati</taxon>
        <taxon>Bacillota</taxon>
        <taxon>Bacilli</taxon>
        <taxon>Bacillales</taxon>
        <taxon>Bacillaceae</taxon>
        <taxon>Alkalicoccobacillus</taxon>
    </lineage>
</organism>
<protein>
    <submittedName>
        <fullName evidence="2">General stress protein</fullName>
    </submittedName>
</protein>
<evidence type="ECO:0000313" key="2">
    <source>
        <dbReference type="EMBL" id="MCM2674905.1"/>
    </source>
</evidence>
<keyword evidence="3" id="KW-1185">Reference proteome</keyword>
<proteinExistence type="predicted"/>
<keyword evidence="1" id="KW-1133">Transmembrane helix</keyword>
<evidence type="ECO:0000256" key="1">
    <source>
        <dbReference type="SAM" id="Phobius"/>
    </source>
</evidence>
<feature type="transmembrane region" description="Helical" evidence="1">
    <location>
        <begin position="92"/>
        <end position="110"/>
    </location>
</feature>
<name>A0ABT0XGS9_9BACI</name>
<dbReference type="RefSeq" id="WP_251605034.1">
    <property type="nucleotide sequence ID" value="NZ_JAMQJY010000001.1"/>
</dbReference>
<reference evidence="2" key="1">
    <citation type="submission" date="2022-06" db="EMBL/GenBank/DDBJ databases">
        <title>Alkalicoccobacillus porphyridii sp. nov., isolated from a marine red alga, Porphyridium purpureum and reclassification of Shouchella plakortidis and Shouchella gibsonii as Alkalicoccobacillus plakortidis comb. nov. and Alkalicoccobacillus gibsonii comb. nov.</title>
        <authorList>
            <person name="Kim K.H."/>
            <person name="Lee J.K."/>
            <person name="Han D.M."/>
            <person name="Baek J.H."/>
            <person name="Jeon C.O."/>
        </authorList>
    </citation>
    <scope>NUCLEOTIDE SEQUENCE</scope>
    <source>
        <strain evidence="2">DSM 19153</strain>
    </source>
</reference>
<dbReference type="Proteomes" id="UP001203665">
    <property type="component" value="Unassembled WGS sequence"/>
</dbReference>
<evidence type="ECO:0000313" key="3">
    <source>
        <dbReference type="Proteomes" id="UP001203665"/>
    </source>
</evidence>
<dbReference type="EMBL" id="JAMQJY010000001">
    <property type="protein sequence ID" value="MCM2674905.1"/>
    <property type="molecule type" value="Genomic_DNA"/>
</dbReference>
<feature type="transmembrane region" description="Helical" evidence="1">
    <location>
        <begin position="116"/>
        <end position="137"/>
    </location>
</feature>